<evidence type="ECO:0000313" key="1">
    <source>
        <dbReference type="EMBL" id="MBX36409.1"/>
    </source>
</evidence>
<dbReference type="EMBL" id="GGEC01055925">
    <property type="protein sequence ID" value="MBX36409.1"/>
    <property type="molecule type" value="Transcribed_RNA"/>
</dbReference>
<protein>
    <submittedName>
        <fullName evidence="1">Uncharacterized protein</fullName>
    </submittedName>
</protein>
<dbReference type="AlphaFoldDB" id="A0A2P2N1R5"/>
<proteinExistence type="predicted"/>
<reference evidence="1" key="1">
    <citation type="submission" date="2018-02" db="EMBL/GenBank/DDBJ databases">
        <title>Rhizophora mucronata_Transcriptome.</title>
        <authorList>
            <person name="Meera S.P."/>
            <person name="Sreeshan A."/>
            <person name="Augustine A."/>
        </authorList>
    </citation>
    <scope>NUCLEOTIDE SEQUENCE</scope>
    <source>
        <tissue evidence="1">Leaf</tissue>
    </source>
</reference>
<sequence length="29" mass="3427">MYHSQFFYQELKSRFSHGLSEDICSSELG</sequence>
<accession>A0A2P2N1R5</accession>
<name>A0A2P2N1R5_RHIMU</name>
<organism evidence="1">
    <name type="scientific">Rhizophora mucronata</name>
    <name type="common">Asiatic mangrove</name>
    <dbReference type="NCBI Taxonomy" id="61149"/>
    <lineage>
        <taxon>Eukaryota</taxon>
        <taxon>Viridiplantae</taxon>
        <taxon>Streptophyta</taxon>
        <taxon>Embryophyta</taxon>
        <taxon>Tracheophyta</taxon>
        <taxon>Spermatophyta</taxon>
        <taxon>Magnoliopsida</taxon>
        <taxon>eudicotyledons</taxon>
        <taxon>Gunneridae</taxon>
        <taxon>Pentapetalae</taxon>
        <taxon>rosids</taxon>
        <taxon>fabids</taxon>
        <taxon>Malpighiales</taxon>
        <taxon>Rhizophoraceae</taxon>
        <taxon>Rhizophora</taxon>
    </lineage>
</organism>